<dbReference type="GO" id="GO:0005829">
    <property type="term" value="C:cytosol"/>
    <property type="evidence" value="ECO:0007669"/>
    <property type="project" value="TreeGrafter"/>
</dbReference>
<name>A0A1C1YSZ3_9HYPH</name>
<dbReference type="GO" id="GO:0003700">
    <property type="term" value="F:DNA-binding transcription factor activity"/>
    <property type="evidence" value="ECO:0007669"/>
    <property type="project" value="TreeGrafter"/>
</dbReference>
<comment type="caution">
    <text evidence="2">The sequence shown here is derived from an EMBL/GenBank/DDBJ whole genome shotgun (WGS) entry which is preliminary data.</text>
</comment>
<organism evidence="2 3">
    <name type="scientific">Hoeflea olei</name>
    <dbReference type="NCBI Taxonomy" id="1480615"/>
    <lineage>
        <taxon>Bacteria</taxon>
        <taxon>Pseudomonadati</taxon>
        <taxon>Pseudomonadota</taxon>
        <taxon>Alphaproteobacteria</taxon>
        <taxon>Hyphomicrobiales</taxon>
        <taxon>Rhizobiaceae</taxon>
        <taxon>Hoeflea</taxon>
    </lineage>
</organism>
<dbReference type="NCBIfam" id="TIGR00738">
    <property type="entry name" value="rrf2_super"/>
    <property type="match status" value="1"/>
</dbReference>
<evidence type="ECO:0000256" key="1">
    <source>
        <dbReference type="ARBA" id="ARBA00023125"/>
    </source>
</evidence>
<dbReference type="Pfam" id="PF02082">
    <property type="entry name" value="Rrf2"/>
    <property type="match status" value="1"/>
</dbReference>
<gene>
    <name evidence="2" type="ORF">AWJ14_16885</name>
</gene>
<proteinExistence type="predicted"/>
<dbReference type="STRING" id="1480615.AWJ14_16885"/>
<dbReference type="OrthoDB" id="9795923at2"/>
<dbReference type="GO" id="GO:0003677">
    <property type="term" value="F:DNA binding"/>
    <property type="evidence" value="ECO:0007669"/>
    <property type="project" value="UniProtKB-KW"/>
</dbReference>
<evidence type="ECO:0000313" key="2">
    <source>
        <dbReference type="EMBL" id="OCW56614.1"/>
    </source>
</evidence>
<dbReference type="SUPFAM" id="SSF46785">
    <property type="entry name" value="Winged helix' DNA-binding domain"/>
    <property type="match status" value="1"/>
</dbReference>
<dbReference type="InterPro" id="IPR036390">
    <property type="entry name" value="WH_DNA-bd_sf"/>
</dbReference>
<keyword evidence="3" id="KW-1185">Reference proteome</keyword>
<protein>
    <submittedName>
        <fullName evidence="2">Transcriptional regulator</fullName>
    </submittedName>
</protein>
<sequence length="162" mass="17973">MRLTTRTNLATRVLMYCAVHEGQVVRSSDIAKACNASNNHLGHVIHQLQQYGFVETMRGRAGGLQLALKPREISIGRVFRLFEAGVPFAECFTGAKNNCPLTVECRLRGFITRAVEAFYHELDMVTLEDLVRGNCGLETILQMAPKRPSKCTNPATEHQAVA</sequence>
<dbReference type="InterPro" id="IPR036388">
    <property type="entry name" value="WH-like_DNA-bd_sf"/>
</dbReference>
<dbReference type="PROSITE" id="PS51197">
    <property type="entry name" value="HTH_RRF2_2"/>
    <property type="match status" value="1"/>
</dbReference>
<keyword evidence="1" id="KW-0238">DNA-binding</keyword>
<dbReference type="EMBL" id="LQZT01000034">
    <property type="protein sequence ID" value="OCW56614.1"/>
    <property type="molecule type" value="Genomic_DNA"/>
</dbReference>
<dbReference type="AlphaFoldDB" id="A0A1C1YSZ3"/>
<evidence type="ECO:0000313" key="3">
    <source>
        <dbReference type="Proteomes" id="UP000094795"/>
    </source>
</evidence>
<reference evidence="2 3" key="1">
    <citation type="submission" date="2015-12" db="EMBL/GenBank/DDBJ databases">
        <authorList>
            <person name="Shamseldin A."/>
            <person name="Moawad H."/>
            <person name="Abd El-Rahim W.M."/>
            <person name="Sadowsky M.J."/>
        </authorList>
    </citation>
    <scope>NUCLEOTIDE SEQUENCE [LARGE SCALE GENOMIC DNA]</scope>
    <source>
        <strain evidence="2 3">JC234</strain>
    </source>
</reference>
<dbReference type="Gene3D" id="1.10.10.10">
    <property type="entry name" value="Winged helix-like DNA-binding domain superfamily/Winged helix DNA-binding domain"/>
    <property type="match status" value="1"/>
</dbReference>
<dbReference type="InterPro" id="IPR000944">
    <property type="entry name" value="Tscrpt_reg_Rrf2"/>
</dbReference>
<dbReference type="Proteomes" id="UP000094795">
    <property type="component" value="Unassembled WGS sequence"/>
</dbReference>
<accession>A0A1C1YSZ3</accession>
<dbReference type="RefSeq" id="WP_066181154.1">
    <property type="nucleotide sequence ID" value="NZ_LQZT01000034.1"/>
</dbReference>
<dbReference type="PANTHER" id="PTHR33221:SF4">
    <property type="entry name" value="HTH-TYPE TRANSCRIPTIONAL REPRESSOR NSRR"/>
    <property type="match status" value="1"/>
</dbReference>
<dbReference type="PANTHER" id="PTHR33221">
    <property type="entry name" value="WINGED HELIX-TURN-HELIX TRANSCRIPTIONAL REGULATOR, RRF2 FAMILY"/>
    <property type="match status" value="1"/>
</dbReference>